<dbReference type="AlphaFoldDB" id="A0A369AIT9"/>
<feature type="domain" description="DZANK-type" evidence="2">
    <location>
        <begin position="106"/>
        <end position="148"/>
    </location>
</feature>
<feature type="transmembrane region" description="Helical" evidence="1">
    <location>
        <begin position="43"/>
        <end position="65"/>
    </location>
</feature>
<organism evidence="3 4">
    <name type="scientific">Anaerobacterium chartisolvens</name>
    <dbReference type="NCBI Taxonomy" id="1297424"/>
    <lineage>
        <taxon>Bacteria</taxon>
        <taxon>Bacillati</taxon>
        <taxon>Bacillota</taxon>
        <taxon>Clostridia</taxon>
        <taxon>Eubacteriales</taxon>
        <taxon>Oscillospiraceae</taxon>
        <taxon>Anaerobacterium</taxon>
    </lineage>
</organism>
<dbReference type="InterPro" id="IPR025874">
    <property type="entry name" value="DZR"/>
</dbReference>
<name>A0A369AIT9_9FIRM</name>
<sequence length="153" mass="17452">MNNRKFFKALFWILAVAVLVCISLMMLRIGLTLMEATRLTAYTMVWLLAPIIIVAATLTAISVFVYRDAPKRGMDRWMWMTIAAFVPNLIGLIIYFIIRGSNGIKCLNCGKSIKSEFNICPYCSTSLVEHCRQCGRQVLADWKVCPYCRNDIQ</sequence>
<evidence type="ECO:0000259" key="2">
    <source>
        <dbReference type="Pfam" id="PF12773"/>
    </source>
</evidence>
<dbReference type="EMBL" id="QPJT01000056">
    <property type="protein sequence ID" value="RCX07344.1"/>
    <property type="molecule type" value="Genomic_DNA"/>
</dbReference>
<feature type="transmembrane region" description="Helical" evidence="1">
    <location>
        <begin position="77"/>
        <end position="98"/>
    </location>
</feature>
<reference evidence="3 4" key="1">
    <citation type="submission" date="2018-07" db="EMBL/GenBank/DDBJ databases">
        <title>Genomic Encyclopedia of Type Strains, Phase IV (KMG-IV): sequencing the most valuable type-strain genomes for metagenomic binning, comparative biology and taxonomic classification.</title>
        <authorList>
            <person name="Goeker M."/>
        </authorList>
    </citation>
    <scope>NUCLEOTIDE SEQUENCE [LARGE SCALE GENOMIC DNA]</scope>
    <source>
        <strain evidence="3 4">DSM 27016</strain>
    </source>
</reference>
<gene>
    <name evidence="3" type="ORF">DFR58_1563</name>
</gene>
<protein>
    <submittedName>
        <fullName evidence="3">Phospholipase D-like protein</fullName>
    </submittedName>
</protein>
<dbReference type="RefSeq" id="WP_114300468.1">
    <property type="nucleotide sequence ID" value="NZ_QPJT01000056.1"/>
</dbReference>
<comment type="caution">
    <text evidence="3">The sequence shown here is derived from an EMBL/GenBank/DDBJ whole genome shotgun (WGS) entry which is preliminary data.</text>
</comment>
<keyword evidence="4" id="KW-1185">Reference proteome</keyword>
<dbReference type="Proteomes" id="UP000253034">
    <property type="component" value="Unassembled WGS sequence"/>
</dbReference>
<keyword evidence="1" id="KW-0472">Membrane</keyword>
<evidence type="ECO:0000313" key="4">
    <source>
        <dbReference type="Proteomes" id="UP000253034"/>
    </source>
</evidence>
<keyword evidence="1" id="KW-0812">Transmembrane</keyword>
<accession>A0A369AIT9</accession>
<dbReference type="Pfam" id="PF12773">
    <property type="entry name" value="DZR"/>
    <property type="match status" value="1"/>
</dbReference>
<evidence type="ECO:0000313" key="3">
    <source>
        <dbReference type="EMBL" id="RCX07344.1"/>
    </source>
</evidence>
<dbReference type="OrthoDB" id="122883at2"/>
<evidence type="ECO:0000256" key="1">
    <source>
        <dbReference type="SAM" id="Phobius"/>
    </source>
</evidence>
<feature type="transmembrane region" description="Helical" evidence="1">
    <location>
        <begin position="9"/>
        <end position="31"/>
    </location>
</feature>
<proteinExistence type="predicted"/>
<keyword evidence="1" id="KW-1133">Transmembrane helix</keyword>